<evidence type="ECO:0000313" key="2">
    <source>
        <dbReference type="Proteomes" id="UP000807353"/>
    </source>
</evidence>
<dbReference type="OrthoDB" id="2269034at2759"/>
<comment type="caution">
    <text evidence="1">The sequence shown here is derived from an EMBL/GenBank/DDBJ whole genome shotgun (WGS) entry which is preliminary data.</text>
</comment>
<accession>A0A9P6CH84</accession>
<dbReference type="SUPFAM" id="SSF52047">
    <property type="entry name" value="RNI-like"/>
    <property type="match status" value="1"/>
</dbReference>
<gene>
    <name evidence="1" type="ORF">BDZ94DRAFT_759795</name>
</gene>
<reference evidence="1" key="1">
    <citation type="submission" date="2020-11" db="EMBL/GenBank/DDBJ databases">
        <authorList>
            <consortium name="DOE Joint Genome Institute"/>
            <person name="Ahrendt S."/>
            <person name="Riley R."/>
            <person name="Andreopoulos W."/>
            <person name="Labutti K."/>
            <person name="Pangilinan J."/>
            <person name="Ruiz-Duenas F.J."/>
            <person name="Barrasa J.M."/>
            <person name="Sanchez-Garcia M."/>
            <person name="Camarero S."/>
            <person name="Miyauchi S."/>
            <person name="Serrano A."/>
            <person name="Linde D."/>
            <person name="Babiker R."/>
            <person name="Drula E."/>
            <person name="Ayuso-Fernandez I."/>
            <person name="Pacheco R."/>
            <person name="Padilla G."/>
            <person name="Ferreira P."/>
            <person name="Barriuso J."/>
            <person name="Kellner H."/>
            <person name="Castanera R."/>
            <person name="Alfaro M."/>
            <person name="Ramirez L."/>
            <person name="Pisabarro A.G."/>
            <person name="Kuo A."/>
            <person name="Tritt A."/>
            <person name="Lipzen A."/>
            <person name="He G."/>
            <person name="Yan M."/>
            <person name="Ng V."/>
            <person name="Cullen D."/>
            <person name="Martin F."/>
            <person name="Rosso M.-N."/>
            <person name="Henrissat B."/>
            <person name="Hibbett D."/>
            <person name="Martinez A.T."/>
            <person name="Grigoriev I.V."/>
        </authorList>
    </citation>
    <scope>NUCLEOTIDE SEQUENCE</scope>
    <source>
        <strain evidence="1">CBS 247.69</strain>
    </source>
</reference>
<evidence type="ECO:0000313" key="1">
    <source>
        <dbReference type="EMBL" id="KAF9462010.1"/>
    </source>
</evidence>
<evidence type="ECO:0008006" key="3">
    <source>
        <dbReference type="Google" id="ProtNLM"/>
    </source>
</evidence>
<organism evidence="1 2">
    <name type="scientific">Collybia nuda</name>
    <dbReference type="NCBI Taxonomy" id="64659"/>
    <lineage>
        <taxon>Eukaryota</taxon>
        <taxon>Fungi</taxon>
        <taxon>Dikarya</taxon>
        <taxon>Basidiomycota</taxon>
        <taxon>Agaricomycotina</taxon>
        <taxon>Agaricomycetes</taxon>
        <taxon>Agaricomycetidae</taxon>
        <taxon>Agaricales</taxon>
        <taxon>Tricholomatineae</taxon>
        <taxon>Clitocybaceae</taxon>
        <taxon>Collybia</taxon>
    </lineage>
</organism>
<dbReference type="Proteomes" id="UP000807353">
    <property type="component" value="Unassembled WGS sequence"/>
</dbReference>
<protein>
    <recommendedName>
        <fullName evidence="3">F-box domain-containing protein</fullName>
    </recommendedName>
</protein>
<dbReference type="EMBL" id="MU150276">
    <property type="protein sequence ID" value="KAF9462010.1"/>
    <property type="molecule type" value="Genomic_DNA"/>
</dbReference>
<proteinExistence type="predicted"/>
<dbReference type="AlphaFoldDB" id="A0A9P6CH84"/>
<dbReference type="Gene3D" id="3.80.10.10">
    <property type="entry name" value="Ribonuclease Inhibitor"/>
    <property type="match status" value="1"/>
</dbReference>
<dbReference type="InterPro" id="IPR032675">
    <property type="entry name" value="LRR_dom_sf"/>
</dbReference>
<name>A0A9P6CH84_9AGAR</name>
<keyword evidence="2" id="KW-1185">Reference proteome</keyword>
<sequence length="390" mass="44488">MGQSEMCAAVLAPIRRIPAEILGEIFLWCLPQMPHPDVEKAPLLLCRISRFWRHVAESIPQLWCKVGVLETDLRRYGLDPKRRFDSRRKNIIPIIREWISRAGPHLPLSLYLGRGTTSIGPETAQQLVDILTEYSPRCRTLHIRPPDPRFFDSFFSLPSSHIPLLESATLMIFATQTPMVIFESAPRLRHLSITYPTDRHEILHPFPWSQLTYLAISDNSIHITFWVTIFSQCTMLQHGVFSVRTNDYMGHGLGGLRANVTLHHLHDLDLTFDGTLSDLLDSFRLPVLKKLCLRMFMGSKRFETRHDLPQLQSLSFVGGVMPYIGDLLELAISVSELTFSRVDPSNLLKLLSNPTPNPNEKLLLPNLRTITHDSRVYNVPIVSFDTPTIS</sequence>